<dbReference type="RefSeq" id="WP_003417824.1">
    <property type="nucleotide sequence ID" value="NZ_AP025558.1"/>
</dbReference>
<dbReference type="KEGG" id="pdf:CD630DERM_04880"/>
<evidence type="ECO:0000256" key="5">
    <source>
        <dbReference type="ARBA" id="ARBA00022989"/>
    </source>
</evidence>
<evidence type="ECO:0000313" key="18">
    <source>
        <dbReference type="Proteomes" id="UP000189137"/>
    </source>
</evidence>
<dbReference type="Proteomes" id="UP000878956">
    <property type="component" value="Unassembled WGS sequence"/>
</dbReference>
<dbReference type="InterPro" id="IPR000390">
    <property type="entry name" value="Small_drug/metabolite_transptr"/>
</dbReference>
<evidence type="ECO:0000313" key="9">
    <source>
        <dbReference type="EMBL" id="CDS83620.1"/>
    </source>
</evidence>
<protein>
    <submittedName>
        <fullName evidence="10">Efflux transporter</fullName>
    </submittedName>
    <submittedName>
        <fullName evidence="11 15">Small multidrug resistance SugE-like protein</fullName>
    </submittedName>
    <submittedName>
        <fullName evidence="12">Quaternary ammonium compound efflux SMR transporter SugE</fullName>
    </submittedName>
    <submittedName>
        <fullName evidence="14">Quaternary ammonium compound-resistance protein sugE</fullName>
    </submittedName>
</protein>
<sequence>MKWLFLFVAGLFEVFWAFQLKNSHGFSKLTPSILTVVGMIVSFYFLSLALKHLPLGTSYAIWTGIGTVGTAIVGMAILNEPISISRIACIGFIVVGIVGLKLLSTN</sequence>
<dbReference type="EMBL" id="CAAJVP010000026">
    <property type="protein sequence ID" value="VHY21116.1"/>
    <property type="molecule type" value="Genomic_DNA"/>
</dbReference>
<dbReference type="EMBL" id="CAADAN010000014">
    <property type="protein sequence ID" value="VFD34620.1"/>
    <property type="molecule type" value="Genomic_DNA"/>
</dbReference>
<dbReference type="GeneID" id="66352991"/>
<dbReference type="SUPFAM" id="SSF103481">
    <property type="entry name" value="Multidrug resistance efflux transporter EmrE"/>
    <property type="match status" value="1"/>
</dbReference>
<dbReference type="InterPro" id="IPR045324">
    <property type="entry name" value="Small_multidrug_res"/>
</dbReference>
<dbReference type="GO" id="GO:0005886">
    <property type="term" value="C:plasma membrane"/>
    <property type="evidence" value="ECO:0007669"/>
    <property type="project" value="UniProtKB-SubCell"/>
</dbReference>
<feature type="transmembrane region" description="Helical" evidence="8">
    <location>
        <begin position="59"/>
        <end position="78"/>
    </location>
</feature>
<dbReference type="PANTHER" id="PTHR30561">
    <property type="entry name" value="SMR FAMILY PROTON-DEPENDENT DRUG EFFLUX TRANSPORTER SUGE"/>
    <property type="match status" value="1"/>
</dbReference>
<evidence type="ECO:0000313" key="11">
    <source>
        <dbReference type="EMBL" id="CDT53191.1"/>
    </source>
</evidence>
<evidence type="ECO:0000313" key="14">
    <source>
        <dbReference type="EMBL" id="SJS94832.1"/>
    </source>
</evidence>
<organism evidence="11">
    <name type="scientific">Clostridioides difficile</name>
    <name type="common">Peptoclostridium difficile</name>
    <dbReference type="NCBI Taxonomy" id="1496"/>
    <lineage>
        <taxon>Bacteria</taxon>
        <taxon>Bacillati</taxon>
        <taxon>Bacillota</taxon>
        <taxon>Clostridia</taxon>
        <taxon>Peptostreptococcales</taxon>
        <taxon>Peptostreptococcaceae</taxon>
        <taxon>Clostridioides</taxon>
    </lineage>
</organism>
<accession>A0A069AWG6</accession>
<reference evidence="11" key="1">
    <citation type="submission" date="2014-07" db="EMBL/GenBank/DDBJ databases">
        <authorList>
            <person name="Monot Marc"/>
        </authorList>
    </citation>
    <scope>NUCLEOTIDE SEQUENCE</scope>
    <source>
        <strain evidence="11">7032989</strain>
        <strain evidence="10">7032994</strain>
    </source>
</reference>
<evidence type="ECO:0000313" key="21">
    <source>
        <dbReference type="Proteomes" id="UP000411588"/>
    </source>
</evidence>
<evidence type="ECO:0000313" key="20">
    <source>
        <dbReference type="Proteomes" id="UP000372533"/>
    </source>
</evidence>
<dbReference type="EMBL" id="DAEQIJ010000012">
    <property type="protein sequence ID" value="HBH2620709.1"/>
    <property type="molecule type" value="Genomic_DNA"/>
</dbReference>
<dbReference type="EMBL" id="LK932468">
    <property type="protein sequence ID" value="CDS83620.1"/>
    <property type="molecule type" value="Genomic_DNA"/>
</dbReference>
<evidence type="ECO:0000256" key="8">
    <source>
        <dbReference type="SAM" id="Phobius"/>
    </source>
</evidence>
<evidence type="ECO:0000256" key="7">
    <source>
        <dbReference type="RuleBase" id="RU003942"/>
    </source>
</evidence>
<dbReference type="EMBL" id="CAADAT010000031">
    <property type="protein sequence ID" value="VFD55959.1"/>
    <property type="molecule type" value="Genomic_DNA"/>
</dbReference>
<evidence type="ECO:0000313" key="12">
    <source>
        <dbReference type="EMBL" id="HBH1542764.1"/>
    </source>
</evidence>
<evidence type="ECO:0000313" key="19">
    <source>
        <dbReference type="Proteomes" id="UP000346772"/>
    </source>
</evidence>
<evidence type="ECO:0000256" key="2">
    <source>
        <dbReference type="ARBA" id="ARBA00022448"/>
    </source>
</evidence>
<proteinExistence type="inferred from homology"/>
<dbReference type="InterPro" id="IPR037185">
    <property type="entry name" value="EmrE-like"/>
</dbReference>
<comment type="subcellular location">
    <subcellularLocation>
        <location evidence="1 7">Cell membrane</location>
        <topology evidence="1 7">Multi-pass membrane protein</topology>
    </subcellularLocation>
</comment>
<feature type="transmembrane region" description="Helical" evidence="8">
    <location>
        <begin position="84"/>
        <end position="103"/>
    </location>
</feature>
<keyword evidence="4 7" id="KW-0812">Transmembrane</keyword>
<dbReference type="NCBIfam" id="NF008512">
    <property type="entry name" value="PRK11431.1"/>
    <property type="match status" value="1"/>
</dbReference>
<keyword evidence="5 8" id="KW-1133">Transmembrane helix</keyword>
<evidence type="ECO:0000313" key="10">
    <source>
        <dbReference type="EMBL" id="CDS83714.1"/>
    </source>
</evidence>
<reference evidence="12" key="2">
    <citation type="journal article" date="2018" name="Genome Biol.">
        <title>SKESA: strategic k-mer extension for scrupulous assemblies.</title>
        <authorList>
            <person name="Souvorov A."/>
            <person name="Agarwala R."/>
            <person name="Lipman D.J."/>
        </authorList>
    </citation>
    <scope>NUCLEOTIDE SEQUENCE</scope>
    <source>
        <strain evidence="13">Clostridioides</strain>
        <strain evidence="12">HN1000</strain>
    </source>
</reference>
<dbReference type="PATRIC" id="fig|1496.1371.peg.2587"/>
<dbReference type="Proteomes" id="UP000346772">
    <property type="component" value="Unassembled WGS sequence"/>
</dbReference>
<dbReference type="Pfam" id="PF00893">
    <property type="entry name" value="Multi_Drug_Res"/>
    <property type="match status" value="1"/>
</dbReference>
<dbReference type="Proteomes" id="UP000879542">
    <property type="component" value="Unassembled WGS sequence"/>
</dbReference>
<dbReference type="Proteomes" id="UP000189137">
    <property type="component" value="Unassembled WGS sequence"/>
</dbReference>
<dbReference type="Gene3D" id="1.10.3730.20">
    <property type="match status" value="1"/>
</dbReference>
<gene>
    <name evidence="12" type="primary">sugE</name>
    <name evidence="10" type="synonym">ykkC</name>
    <name evidence="11" type="ORF">BN1095_550009</name>
    <name evidence="9" type="ORF">BN1096_190021</name>
    <name evidence="10" type="ORF">BN1097_170020</name>
    <name evidence="12" type="ORF">KRM00_002256</name>
    <name evidence="13" type="ORF">KRQ00_002481</name>
    <name evidence="17" type="ORF">SAMEA1402366_03558</name>
    <name evidence="15" type="ORF">SAMEA1402399_03204</name>
    <name evidence="16" type="ORF">SAMEA1710456_03510</name>
    <name evidence="14" type="ORF">SAMEA3375112_03263</name>
</gene>
<keyword evidence="2" id="KW-0813">Transport</keyword>
<dbReference type="EMBL" id="LK932351">
    <property type="protein sequence ID" value="CDS83714.1"/>
    <property type="molecule type" value="Genomic_DNA"/>
</dbReference>
<evidence type="ECO:0000313" key="16">
    <source>
        <dbReference type="EMBL" id="VFD55959.1"/>
    </source>
</evidence>
<dbReference type="EMBL" id="LK933238">
    <property type="protein sequence ID" value="CDT53191.1"/>
    <property type="molecule type" value="Genomic_DNA"/>
</dbReference>
<dbReference type="OMA" id="CLWMAQK"/>
<name>A0A069AWG6_CLODI</name>
<evidence type="ECO:0000256" key="1">
    <source>
        <dbReference type="ARBA" id="ARBA00004651"/>
    </source>
</evidence>
<evidence type="ECO:0000256" key="3">
    <source>
        <dbReference type="ARBA" id="ARBA00022475"/>
    </source>
</evidence>
<keyword evidence="3" id="KW-1003">Cell membrane</keyword>
<dbReference type="GO" id="GO:0022857">
    <property type="term" value="F:transmembrane transporter activity"/>
    <property type="evidence" value="ECO:0007669"/>
    <property type="project" value="InterPro"/>
</dbReference>
<keyword evidence="6 8" id="KW-0472">Membrane</keyword>
<evidence type="ECO:0000313" key="17">
    <source>
        <dbReference type="EMBL" id="VHY21116.1"/>
    </source>
</evidence>
<reference evidence="17 20" key="3">
    <citation type="submission" date="2019-04" db="EMBL/GenBank/DDBJ databases">
        <authorList>
            <consortium name="Pathogen Informatics"/>
        </authorList>
    </citation>
    <scope>NUCLEOTIDE SEQUENCE [LARGE SCALE GENOMIC DNA]</scope>
    <source>
        <strain evidence="16 19">078GUE027</strain>
        <strain evidence="21">clo34</strain>
        <strain evidence="15">Clo34</strain>
        <strain evidence="17">Tl291</strain>
        <strain evidence="20">tl291</strain>
        <strain evidence="14 18">VRECD0157</strain>
    </source>
</reference>
<dbReference type="EMBL" id="DAEPXK010000023">
    <property type="protein sequence ID" value="HBH1542764.1"/>
    <property type="molecule type" value="Genomic_DNA"/>
</dbReference>
<dbReference type="AlphaFoldDB" id="A0A069AWG6"/>
<feature type="transmembrane region" description="Helical" evidence="8">
    <location>
        <begin position="33"/>
        <end position="50"/>
    </location>
</feature>
<evidence type="ECO:0000256" key="6">
    <source>
        <dbReference type="ARBA" id="ARBA00023136"/>
    </source>
</evidence>
<evidence type="ECO:0000256" key="4">
    <source>
        <dbReference type="ARBA" id="ARBA00022692"/>
    </source>
</evidence>
<dbReference type="EMBL" id="FUPS01000013">
    <property type="protein sequence ID" value="SJS94832.1"/>
    <property type="molecule type" value="Genomic_DNA"/>
</dbReference>
<dbReference type="Proteomes" id="UP000372533">
    <property type="component" value="Unassembled WGS sequence"/>
</dbReference>
<evidence type="ECO:0000313" key="13">
    <source>
        <dbReference type="EMBL" id="HBH2620709.1"/>
    </source>
</evidence>
<dbReference type="PANTHER" id="PTHR30561:SF0">
    <property type="entry name" value="GUANIDINIUM EXPORTER"/>
    <property type="match status" value="1"/>
</dbReference>
<reference evidence="12" key="4">
    <citation type="submission" date="2021-06" db="EMBL/GenBank/DDBJ databases">
        <authorList>
            <consortium name="NCBI Pathogen Detection Project"/>
        </authorList>
    </citation>
    <scope>NUCLEOTIDE SEQUENCE</scope>
    <source>
        <strain evidence="13">Clostridioides</strain>
        <strain evidence="12">HN1000</strain>
    </source>
</reference>
<comment type="similarity">
    <text evidence="7">Belongs to the drug/metabolite transporter (DMT) superfamily. Small multidrug resistance (SMR) (TC 2.A.7.1) family.</text>
</comment>
<dbReference type="Proteomes" id="UP000411588">
    <property type="component" value="Unassembled WGS sequence"/>
</dbReference>
<evidence type="ECO:0000313" key="15">
    <source>
        <dbReference type="EMBL" id="VFD34620.1"/>
    </source>
</evidence>
<dbReference type="FunFam" id="1.10.3730.20:FF:000001">
    <property type="entry name" value="Quaternary ammonium compound resistance transporter SugE"/>
    <property type="match status" value="1"/>
</dbReference>